<feature type="compositionally biased region" description="Polar residues" evidence="1">
    <location>
        <begin position="8"/>
        <end position="28"/>
    </location>
</feature>
<dbReference type="RefSeq" id="XP_068368466.1">
    <property type="nucleotide sequence ID" value="XM_068514384.1"/>
</dbReference>
<dbReference type="VEuPathDB" id="TrichDB:TRFO_42591"/>
<feature type="region of interest" description="Disordered" evidence="1">
    <location>
        <begin position="1"/>
        <end position="28"/>
    </location>
</feature>
<dbReference type="PANTHER" id="PTHR47026">
    <property type="entry name" value="PIGMENTOSA GTPASE REGULATOR-LIKE PROTEIN, PUTATIVE-RELATED"/>
    <property type="match status" value="1"/>
</dbReference>
<evidence type="ECO:0000313" key="3">
    <source>
        <dbReference type="Proteomes" id="UP000179807"/>
    </source>
</evidence>
<organism evidence="2 3">
    <name type="scientific">Tritrichomonas foetus</name>
    <dbReference type="NCBI Taxonomy" id="1144522"/>
    <lineage>
        <taxon>Eukaryota</taxon>
        <taxon>Metamonada</taxon>
        <taxon>Parabasalia</taxon>
        <taxon>Tritrichomonadida</taxon>
        <taxon>Tritrichomonadidae</taxon>
        <taxon>Tritrichomonas</taxon>
    </lineage>
</organism>
<evidence type="ECO:0000313" key="2">
    <source>
        <dbReference type="EMBL" id="OHT15330.1"/>
    </source>
</evidence>
<dbReference type="AlphaFoldDB" id="A0A1J4KW15"/>
<accession>A0A1J4KW15</accession>
<dbReference type="GeneID" id="94849088"/>
<name>A0A1J4KW15_9EUKA</name>
<gene>
    <name evidence="2" type="ORF">TRFO_42591</name>
</gene>
<sequence>MKKRESPRTTPTKKSPLKQQKISPTTQKINELRSYQKTAIANLNFKQAEEYQKQILSLSHCSKSDQITAIQDDFQKTVITIADTYQSNLEKNEELRKKEDFEFRVRINTSFEELKEKHIKEMVDLEKGYAAMRLHETQRTCPEYEELITQAKFAGSVGDFEGAEDLQTEAMNIAQIELEKRLAKIDEDFNTKTDLLRDNHAREIILLVKRLEAGIKKVNDSDDARKKQEWSIFEAKIISEFQKAIKKVIHVLQNEESTEIQRNLEIIIARILEERKLPQVRNLCKTVRATSKLHFPKAVGRRNV</sequence>
<dbReference type="Proteomes" id="UP000179807">
    <property type="component" value="Unassembled WGS sequence"/>
</dbReference>
<reference evidence="2" key="1">
    <citation type="submission" date="2016-10" db="EMBL/GenBank/DDBJ databases">
        <authorList>
            <person name="Benchimol M."/>
            <person name="Almeida L.G."/>
            <person name="Vasconcelos A.T."/>
            <person name="Perreira-Neves A."/>
            <person name="Rosa I.A."/>
            <person name="Tasca T."/>
            <person name="Bogo M.R."/>
            <person name="de Souza W."/>
        </authorList>
    </citation>
    <scope>NUCLEOTIDE SEQUENCE [LARGE SCALE GENOMIC DNA]</scope>
    <source>
        <strain evidence="2">K</strain>
    </source>
</reference>
<dbReference type="EMBL" id="MLAK01000238">
    <property type="protein sequence ID" value="OHT15330.1"/>
    <property type="molecule type" value="Genomic_DNA"/>
</dbReference>
<dbReference type="PANTHER" id="PTHR47026:SF2">
    <property type="entry name" value="FLAGELLAR ASSOCIATED PROTEIN"/>
    <property type="match status" value="1"/>
</dbReference>
<evidence type="ECO:0000256" key="1">
    <source>
        <dbReference type="SAM" id="MobiDB-lite"/>
    </source>
</evidence>
<proteinExistence type="predicted"/>
<comment type="caution">
    <text evidence="2">The sequence shown here is derived from an EMBL/GenBank/DDBJ whole genome shotgun (WGS) entry which is preliminary data.</text>
</comment>
<protein>
    <submittedName>
        <fullName evidence="2">Uncharacterized protein</fullName>
    </submittedName>
</protein>
<keyword evidence="3" id="KW-1185">Reference proteome</keyword>